<sequence>MRSIDVQTLDGRLQWTPTVRFAKERGQPGKDDEEQDRHLVIPSWRGSNRSKWISANAADERDRVLQERNVECSQGAASAVTVYGTPSFHSDGHTWAWIRLGESLKSQPVKMAVQQGGSSIRMWRTVEAK</sequence>
<reference evidence="1" key="1">
    <citation type="journal article" date="2020" name="Microb. Genom.">
        <title>Genetic diversity of clinical and environmental Mucorales isolates obtained from an investigation of mucormycosis cases among solid organ transplant recipients.</title>
        <authorList>
            <person name="Nguyen M.H."/>
            <person name="Kaul D."/>
            <person name="Muto C."/>
            <person name="Cheng S.J."/>
            <person name="Richter R.A."/>
            <person name="Bruno V.M."/>
            <person name="Liu G."/>
            <person name="Beyhan S."/>
            <person name="Sundermann A.J."/>
            <person name="Mounaud S."/>
            <person name="Pasculle A.W."/>
            <person name="Nierman W.C."/>
            <person name="Driscoll E."/>
            <person name="Cumbie R."/>
            <person name="Clancy C.J."/>
            <person name="Dupont C.L."/>
        </authorList>
    </citation>
    <scope>NUCLEOTIDE SEQUENCE</scope>
    <source>
        <strain evidence="1">GL16</strain>
    </source>
</reference>
<protein>
    <submittedName>
        <fullName evidence="1">Uncharacterized protein</fullName>
    </submittedName>
</protein>
<evidence type="ECO:0000313" key="2">
    <source>
        <dbReference type="Proteomes" id="UP000717996"/>
    </source>
</evidence>
<dbReference type="EMBL" id="JAANIT010000513">
    <property type="protein sequence ID" value="KAG1546981.1"/>
    <property type="molecule type" value="Genomic_DNA"/>
</dbReference>
<comment type="caution">
    <text evidence="1">The sequence shown here is derived from an EMBL/GenBank/DDBJ whole genome shotgun (WGS) entry which is preliminary data.</text>
</comment>
<organism evidence="1 2">
    <name type="scientific">Rhizopus oryzae</name>
    <name type="common">Mucormycosis agent</name>
    <name type="synonym">Rhizopus arrhizus var. delemar</name>
    <dbReference type="NCBI Taxonomy" id="64495"/>
    <lineage>
        <taxon>Eukaryota</taxon>
        <taxon>Fungi</taxon>
        <taxon>Fungi incertae sedis</taxon>
        <taxon>Mucoromycota</taxon>
        <taxon>Mucoromycotina</taxon>
        <taxon>Mucoromycetes</taxon>
        <taxon>Mucorales</taxon>
        <taxon>Mucorineae</taxon>
        <taxon>Rhizopodaceae</taxon>
        <taxon>Rhizopus</taxon>
    </lineage>
</organism>
<name>A0A9P6YFV5_RHIOR</name>
<gene>
    <name evidence="1" type="ORF">G6F51_004548</name>
</gene>
<dbReference type="Proteomes" id="UP000717996">
    <property type="component" value="Unassembled WGS sequence"/>
</dbReference>
<evidence type="ECO:0000313" key="1">
    <source>
        <dbReference type="EMBL" id="KAG1546981.1"/>
    </source>
</evidence>
<proteinExistence type="predicted"/>
<accession>A0A9P6YFV5</accession>
<dbReference type="AlphaFoldDB" id="A0A9P6YFV5"/>